<dbReference type="InterPro" id="IPR013750">
    <property type="entry name" value="GHMP_kinase_C_dom"/>
</dbReference>
<dbReference type="Gene3D" id="3.30.230.10">
    <property type="match status" value="1"/>
</dbReference>
<dbReference type="HAMAP" id="MF_00061">
    <property type="entry name" value="IspE"/>
    <property type="match status" value="1"/>
</dbReference>
<evidence type="ECO:0000256" key="10">
    <source>
        <dbReference type="HAMAP-Rule" id="MF_00061"/>
    </source>
</evidence>
<dbReference type="EC" id="2.7.1.148" evidence="2 10"/>
<dbReference type="Gene3D" id="3.30.70.890">
    <property type="entry name" value="GHMP kinase, C-terminal domain"/>
    <property type="match status" value="1"/>
</dbReference>
<dbReference type="InterPro" id="IPR014721">
    <property type="entry name" value="Ribsml_uS5_D2-typ_fold_subgr"/>
</dbReference>
<dbReference type="GO" id="GO:0019288">
    <property type="term" value="P:isopentenyl diphosphate biosynthetic process, methylerythritol 4-phosphate pathway"/>
    <property type="evidence" value="ECO:0007669"/>
    <property type="project" value="UniProtKB-UniRule"/>
</dbReference>
<keyword evidence="14" id="KW-1185">Reference proteome</keyword>
<comment type="similarity">
    <text evidence="1 10">Belongs to the GHMP kinase family. IspE subfamily.</text>
</comment>
<dbReference type="STRING" id="555512.SAMN04487993_1002303"/>
<dbReference type="SUPFAM" id="SSF55060">
    <property type="entry name" value="GHMP Kinase, C-terminal domain"/>
    <property type="match status" value="1"/>
</dbReference>
<dbReference type="RefSeq" id="WP_089843884.1">
    <property type="nucleotide sequence ID" value="NZ_FNEJ01000002.1"/>
</dbReference>
<evidence type="ECO:0000256" key="8">
    <source>
        <dbReference type="ARBA" id="ARBA00023229"/>
    </source>
</evidence>
<dbReference type="Pfam" id="PF08544">
    <property type="entry name" value="GHMP_kinases_C"/>
    <property type="match status" value="1"/>
</dbReference>
<gene>
    <name evidence="10" type="primary">ispE</name>
    <name evidence="13" type="ORF">SAMN04487993_1002303</name>
</gene>
<accession>A0A1G8J3J5</accession>
<evidence type="ECO:0000256" key="5">
    <source>
        <dbReference type="ARBA" id="ARBA00022741"/>
    </source>
</evidence>
<reference evidence="13 14" key="1">
    <citation type="submission" date="2016-10" db="EMBL/GenBank/DDBJ databases">
        <authorList>
            <person name="de Groot N.N."/>
        </authorList>
    </citation>
    <scope>NUCLEOTIDE SEQUENCE [LARGE SCALE GENOMIC DNA]</scope>
    <source>
        <strain evidence="13 14">DSM 26424</strain>
    </source>
</reference>
<comment type="pathway">
    <text evidence="10">Isoprenoid biosynthesis; isopentenyl diphosphate biosynthesis via DXP pathway; isopentenyl diphosphate from 1-deoxy-D-xylulose 5-phosphate: step 3/6.</text>
</comment>
<feature type="domain" description="GHMP kinase C-terminal" evidence="12">
    <location>
        <begin position="207"/>
        <end position="263"/>
    </location>
</feature>
<feature type="binding site" evidence="10">
    <location>
        <begin position="92"/>
        <end position="102"/>
    </location>
    <ligand>
        <name>ATP</name>
        <dbReference type="ChEBI" id="CHEBI:30616"/>
    </ligand>
</feature>
<evidence type="ECO:0000256" key="6">
    <source>
        <dbReference type="ARBA" id="ARBA00022777"/>
    </source>
</evidence>
<evidence type="ECO:0000256" key="9">
    <source>
        <dbReference type="ARBA" id="ARBA00032554"/>
    </source>
</evidence>
<dbReference type="NCBIfam" id="NF011202">
    <property type="entry name" value="PRK14608.1"/>
    <property type="match status" value="1"/>
</dbReference>
<feature type="active site" evidence="10">
    <location>
        <position position="133"/>
    </location>
</feature>
<evidence type="ECO:0000256" key="2">
    <source>
        <dbReference type="ARBA" id="ARBA00012052"/>
    </source>
</evidence>
<dbReference type="PIRSF" id="PIRSF010376">
    <property type="entry name" value="IspE"/>
    <property type="match status" value="1"/>
</dbReference>
<dbReference type="InterPro" id="IPR020568">
    <property type="entry name" value="Ribosomal_Su5_D2-typ_SF"/>
</dbReference>
<dbReference type="InterPro" id="IPR004424">
    <property type="entry name" value="IspE"/>
</dbReference>
<keyword evidence="8 10" id="KW-0414">Isoprene biosynthesis</keyword>
<evidence type="ECO:0000313" key="13">
    <source>
        <dbReference type="EMBL" id="SDI25784.1"/>
    </source>
</evidence>
<feature type="active site" evidence="10">
    <location>
        <position position="11"/>
    </location>
</feature>
<dbReference type="OrthoDB" id="9809438at2"/>
<dbReference type="GO" id="GO:0005524">
    <property type="term" value="F:ATP binding"/>
    <property type="evidence" value="ECO:0007669"/>
    <property type="project" value="UniProtKB-UniRule"/>
</dbReference>
<evidence type="ECO:0000313" key="14">
    <source>
        <dbReference type="Proteomes" id="UP000199093"/>
    </source>
</evidence>
<keyword evidence="5 10" id="KW-0547">Nucleotide-binding</keyword>
<evidence type="ECO:0000259" key="11">
    <source>
        <dbReference type="Pfam" id="PF00288"/>
    </source>
</evidence>
<sequence>MTCIEVFAPAKINLALHVTGQRADGYHLLDSLVAFAPVGDVLQLRPAEALSLTLAGPESAGLSPGPDNLALRGAALVAAGQGAAIHLAKHLPVASGIGGGSADAAAAVRGMLALRGTEAPAGLGQDLLALGADLPMCRMNAPLRARGIGEVLEPLSLPPLPALLVNPRLPVATPAIFRALACRSNPPLPEALPVFAGPEPLIDWLAWQRNDLQPAACAVEPAIGAVLDALRQLPGCRLARMSGSGATCFGLFDTEAEALQAAQLLRAARSGWWIAPAVLGDQTQRATPRRQ</sequence>
<comment type="function">
    <text evidence="10">Catalyzes the phosphorylation of the position 2 hydroxy group of 4-diphosphocytidyl-2C-methyl-D-erythritol.</text>
</comment>
<proteinExistence type="inferred from homology"/>
<keyword evidence="6 10" id="KW-0418">Kinase</keyword>
<evidence type="ECO:0000259" key="12">
    <source>
        <dbReference type="Pfam" id="PF08544"/>
    </source>
</evidence>
<dbReference type="UniPathway" id="UPA00056">
    <property type="reaction ID" value="UER00094"/>
</dbReference>
<dbReference type="EMBL" id="FNEJ01000002">
    <property type="protein sequence ID" value="SDI25784.1"/>
    <property type="molecule type" value="Genomic_DNA"/>
</dbReference>
<comment type="catalytic activity">
    <reaction evidence="10">
        <text>4-CDP-2-C-methyl-D-erythritol + ATP = 4-CDP-2-C-methyl-D-erythritol 2-phosphate + ADP + H(+)</text>
        <dbReference type="Rhea" id="RHEA:18437"/>
        <dbReference type="ChEBI" id="CHEBI:15378"/>
        <dbReference type="ChEBI" id="CHEBI:30616"/>
        <dbReference type="ChEBI" id="CHEBI:57823"/>
        <dbReference type="ChEBI" id="CHEBI:57919"/>
        <dbReference type="ChEBI" id="CHEBI:456216"/>
        <dbReference type="EC" id="2.7.1.148"/>
    </reaction>
</comment>
<dbReference type="GO" id="GO:0016114">
    <property type="term" value="P:terpenoid biosynthetic process"/>
    <property type="evidence" value="ECO:0007669"/>
    <property type="project" value="InterPro"/>
</dbReference>
<dbReference type="PANTHER" id="PTHR43527:SF2">
    <property type="entry name" value="4-DIPHOSPHOCYTIDYL-2-C-METHYL-D-ERYTHRITOL KINASE, CHLOROPLASTIC"/>
    <property type="match status" value="1"/>
</dbReference>
<keyword evidence="4 10" id="KW-0808">Transferase</keyword>
<dbReference type="InterPro" id="IPR036554">
    <property type="entry name" value="GHMP_kinase_C_sf"/>
</dbReference>
<keyword evidence="7 10" id="KW-0067">ATP-binding</keyword>
<dbReference type="Pfam" id="PF00288">
    <property type="entry name" value="GHMP_kinases_N"/>
    <property type="match status" value="1"/>
</dbReference>
<evidence type="ECO:0000256" key="3">
    <source>
        <dbReference type="ARBA" id="ARBA00017473"/>
    </source>
</evidence>
<evidence type="ECO:0000256" key="4">
    <source>
        <dbReference type="ARBA" id="ARBA00022679"/>
    </source>
</evidence>
<dbReference type="GO" id="GO:0050515">
    <property type="term" value="F:4-(cytidine 5'-diphospho)-2-C-methyl-D-erythritol kinase activity"/>
    <property type="evidence" value="ECO:0007669"/>
    <property type="project" value="UniProtKB-UniRule"/>
</dbReference>
<dbReference type="InterPro" id="IPR006204">
    <property type="entry name" value="GHMP_kinase_N_dom"/>
</dbReference>
<evidence type="ECO:0000256" key="1">
    <source>
        <dbReference type="ARBA" id="ARBA00009684"/>
    </source>
</evidence>
<dbReference type="Proteomes" id="UP000199093">
    <property type="component" value="Unassembled WGS sequence"/>
</dbReference>
<name>A0A1G8J3J5_9RHOB</name>
<organism evidence="13 14">
    <name type="scientific">Salipiger marinus</name>
    <dbReference type="NCBI Taxonomy" id="555512"/>
    <lineage>
        <taxon>Bacteria</taxon>
        <taxon>Pseudomonadati</taxon>
        <taxon>Pseudomonadota</taxon>
        <taxon>Alphaproteobacteria</taxon>
        <taxon>Rhodobacterales</taxon>
        <taxon>Roseobacteraceae</taxon>
        <taxon>Salipiger</taxon>
    </lineage>
</organism>
<dbReference type="AlphaFoldDB" id="A0A1G8J3J5"/>
<feature type="domain" description="GHMP kinase N-terminal" evidence="11">
    <location>
        <begin position="70"/>
        <end position="121"/>
    </location>
</feature>
<dbReference type="PANTHER" id="PTHR43527">
    <property type="entry name" value="4-DIPHOSPHOCYTIDYL-2-C-METHYL-D-ERYTHRITOL KINASE, CHLOROPLASTIC"/>
    <property type="match status" value="1"/>
</dbReference>
<evidence type="ECO:0000256" key="7">
    <source>
        <dbReference type="ARBA" id="ARBA00022840"/>
    </source>
</evidence>
<dbReference type="SUPFAM" id="SSF54211">
    <property type="entry name" value="Ribosomal protein S5 domain 2-like"/>
    <property type="match status" value="1"/>
</dbReference>
<protein>
    <recommendedName>
        <fullName evidence="3 10">4-diphosphocytidyl-2-C-methyl-D-erythritol kinase</fullName>
        <shortName evidence="10">CMK</shortName>
        <ecNumber evidence="2 10">2.7.1.148</ecNumber>
    </recommendedName>
    <alternativeName>
        <fullName evidence="9 10">4-(cytidine-5'-diphospho)-2-C-methyl-D-erythritol kinase</fullName>
    </alternativeName>
</protein>